<keyword evidence="7" id="KW-1185">Reference proteome</keyword>
<dbReference type="InterPro" id="IPR030678">
    <property type="entry name" value="Peptide/Ni-bd"/>
</dbReference>
<dbReference type="PANTHER" id="PTHR30290:SF34">
    <property type="entry name" value="ABC TRANSPORTER, PERIPLASMIC OLIGO-PEPTIDE BINDING PROTEIN, PUTATIVE-RELATED"/>
    <property type="match status" value="1"/>
</dbReference>
<dbReference type="GO" id="GO:0030288">
    <property type="term" value="C:outer membrane-bounded periplasmic space"/>
    <property type="evidence" value="ECO:0007669"/>
    <property type="project" value="UniProtKB-ARBA"/>
</dbReference>
<keyword evidence="3 4" id="KW-0732">Signal</keyword>
<evidence type="ECO:0000256" key="1">
    <source>
        <dbReference type="ARBA" id="ARBA00004418"/>
    </source>
</evidence>
<evidence type="ECO:0000313" key="7">
    <source>
        <dbReference type="Proteomes" id="UP000051562"/>
    </source>
</evidence>
<evidence type="ECO:0000256" key="2">
    <source>
        <dbReference type="ARBA" id="ARBA00005695"/>
    </source>
</evidence>
<dbReference type="PROSITE" id="PS01040">
    <property type="entry name" value="SBP_BACTERIAL_5"/>
    <property type="match status" value="1"/>
</dbReference>
<dbReference type="AlphaFoldDB" id="A0A0Q3HYC1"/>
<dbReference type="Gene3D" id="3.90.76.10">
    <property type="entry name" value="Dipeptide-binding Protein, Domain 1"/>
    <property type="match status" value="1"/>
</dbReference>
<proteinExistence type="inferred from homology"/>
<dbReference type="Gene3D" id="3.40.190.10">
    <property type="entry name" value="Periplasmic binding protein-like II"/>
    <property type="match status" value="1"/>
</dbReference>
<comment type="subcellular location">
    <subcellularLocation>
        <location evidence="1">Periplasm</location>
    </subcellularLocation>
</comment>
<gene>
    <name evidence="6" type="ORF">ARD30_24725</name>
</gene>
<name>A0A0Q3HYC1_9HYPH</name>
<dbReference type="GO" id="GO:0043190">
    <property type="term" value="C:ATP-binding cassette (ABC) transporter complex"/>
    <property type="evidence" value="ECO:0007669"/>
    <property type="project" value="InterPro"/>
</dbReference>
<dbReference type="PIRSF" id="PIRSF002741">
    <property type="entry name" value="MppA"/>
    <property type="match status" value="1"/>
</dbReference>
<dbReference type="EMBL" id="LMAR01000092">
    <property type="protein sequence ID" value="KQK27791.1"/>
    <property type="molecule type" value="Genomic_DNA"/>
</dbReference>
<reference evidence="6 7" key="1">
    <citation type="submission" date="2015-10" db="EMBL/GenBank/DDBJ databases">
        <title>Draft genome of Bosea thiooxidans.</title>
        <authorList>
            <person name="Wang X."/>
        </authorList>
    </citation>
    <scope>NUCLEOTIDE SEQUENCE [LARGE SCALE GENOMIC DNA]</scope>
    <source>
        <strain evidence="6 7">CGMCC 9174</strain>
    </source>
</reference>
<dbReference type="CDD" id="cd08512">
    <property type="entry name" value="PBP2_NikA_DppA_OppA_like_7"/>
    <property type="match status" value="1"/>
</dbReference>
<dbReference type="InterPro" id="IPR000914">
    <property type="entry name" value="SBP_5_dom"/>
</dbReference>
<sequence>MGNQMRHVAKLMAVSAFTALMSTTAAFAQTPKDTIVMAKQIDDIITLDPAEAFEFSGVEVGANVYDKLINIDIAKNNELIPDLAESWTVSPDNLTYTFKLRKGVKFHSGNPLTAADVVYSFQRAVTLNKSPGFILRQFGFVAENVLDKVKAVDDHTVQITVSKPFAPTFFYNCLTSGVAAIVDSKLVKANVKDGDWGNGWLKLNSAGSGAYKVRSYRPNEQYTLDANESWWKGAPKSKRIVVRHVAEPASQRLLVEKGDVDIARNLSKDQLAAVKSNEAIKIVQGDKGYILYLGLNQKNPNLAKPEVREALKLLVDYASIEKNILEGTYRGHESFLPQGFLGAISDKPYSLNVAKAKELLAKAGLANGFTVTMDTRSVAPITDIAQAIQATWAQAGVKLEIIPGDGKQTLTKYRARTHDIYIGQWGPDYLDPHTNAETFAINEDNGEEAKSKTLAWRNAWDIPEMTKVTQGAVLEADAAKRKTTYEGLQREHQKVSPFVIMFQQIEVSAERKNVNGWVIGPSSDTNRYATIVKN</sequence>
<protein>
    <submittedName>
        <fullName evidence="6">ABC transporter substrate-binding protein</fullName>
    </submittedName>
</protein>
<feature type="chain" id="PRO_5006203784" evidence="4">
    <location>
        <begin position="29"/>
        <end position="534"/>
    </location>
</feature>
<feature type="signal peptide" evidence="4">
    <location>
        <begin position="1"/>
        <end position="28"/>
    </location>
</feature>
<dbReference type="STRING" id="53254.SAMN05660750_01824"/>
<dbReference type="SUPFAM" id="SSF53850">
    <property type="entry name" value="Periplasmic binding protein-like II"/>
    <property type="match status" value="1"/>
</dbReference>
<evidence type="ECO:0000256" key="4">
    <source>
        <dbReference type="SAM" id="SignalP"/>
    </source>
</evidence>
<dbReference type="InterPro" id="IPR023765">
    <property type="entry name" value="SBP_5_CS"/>
</dbReference>
<dbReference type="Pfam" id="PF00496">
    <property type="entry name" value="SBP_bac_5"/>
    <property type="match status" value="1"/>
</dbReference>
<dbReference type="InterPro" id="IPR039424">
    <property type="entry name" value="SBP_5"/>
</dbReference>
<dbReference type="Gene3D" id="3.10.105.10">
    <property type="entry name" value="Dipeptide-binding Protein, Domain 3"/>
    <property type="match status" value="1"/>
</dbReference>
<dbReference type="OrthoDB" id="8144963at2"/>
<dbReference type="Proteomes" id="UP000051562">
    <property type="component" value="Unassembled WGS sequence"/>
</dbReference>
<comment type="caution">
    <text evidence="6">The sequence shown here is derived from an EMBL/GenBank/DDBJ whole genome shotgun (WGS) entry which is preliminary data.</text>
</comment>
<evidence type="ECO:0000259" key="5">
    <source>
        <dbReference type="Pfam" id="PF00496"/>
    </source>
</evidence>
<dbReference type="PANTHER" id="PTHR30290">
    <property type="entry name" value="PERIPLASMIC BINDING COMPONENT OF ABC TRANSPORTER"/>
    <property type="match status" value="1"/>
</dbReference>
<dbReference type="GO" id="GO:1904680">
    <property type="term" value="F:peptide transmembrane transporter activity"/>
    <property type="evidence" value="ECO:0007669"/>
    <property type="project" value="TreeGrafter"/>
</dbReference>
<accession>A0A0Q3HYC1</accession>
<evidence type="ECO:0000256" key="3">
    <source>
        <dbReference type="ARBA" id="ARBA00022729"/>
    </source>
</evidence>
<evidence type="ECO:0000313" key="6">
    <source>
        <dbReference type="EMBL" id="KQK27791.1"/>
    </source>
</evidence>
<dbReference type="RefSeq" id="WP_055730869.1">
    <property type="nucleotide sequence ID" value="NZ_FUYX01000004.1"/>
</dbReference>
<comment type="similarity">
    <text evidence="2">Belongs to the bacterial solute-binding protein 5 family.</text>
</comment>
<feature type="domain" description="Solute-binding protein family 5" evidence="5">
    <location>
        <begin position="78"/>
        <end position="445"/>
    </location>
</feature>
<dbReference type="FunFam" id="3.90.76.10:FF:000007">
    <property type="entry name" value="Dipeptide ABC transporter periplasmic dipeptide-binding protein"/>
    <property type="match status" value="1"/>
</dbReference>
<organism evidence="6 7">
    <name type="scientific">Bosea thiooxidans</name>
    <dbReference type="NCBI Taxonomy" id="53254"/>
    <lineage>
        <taxon>Bacteria</taxon>
        <taxon>Pseudomonadati</taxon>
        <taxon>Pseudomonadota</taxon>
        <taxon>Alphaproteobacteria</taxon>
        <taxon>Hyphomicrobiales</taxon>
        <taxon>Boseaceae</taxon>
        <taxon>Bosea</taxon>
    </lineage>
</organism>
<dbReference type="GO" id="GO:0015833">
    <property type="term" value="P:peptide transport"/>
    <property type="evidence" value="ECO:0007669"/>
    <property type="project" value="TreeGrafter"/>
</dbReference>